<dbReference type="OrthoDB" id="421051at2759"/>
<dbReference type="GO" id="GO:0004622">
    <property type="term" value="F:phosphatidylcholine lysophospholipase activity"/>
    <property type="evidence" value="ECO:0007669"/>
    <property type="project" value="TreeGrafter"/>
</dbReference>
<organism evidence="2">
    <name type="scientific">Caenorhabditis brenneri</name>
    <name type="common">Nematode worm</name>
    <dbReference type="NCBI Taxonomy" id="135651"/>
    <lineage>
        <taxon>Eukaryota</taxon>
        <taxon>Metazoa</taxon>
        <taxon>Ecdysozoa</taxon>
        <taxon>Nematoda</taxon>
        <taxon>Chromadorea</taxon>
        <taxon>Rhabditida</taxon>
        <taxon>Rhabditina</taxon>
        <taxon>Rhabditomorpha</taxon>
        <taxon>Rhabditoidea</taxon>
        <taxon>Rhabditidae</taxon>
        <taxon>Peloderinae</taxon>
        <taxon>Caenorhabditis</taxon>
    </lineage>
</organism>
<dbReference type="STRING" id="135651.G0PL75"/>
<dbReference type="GO" id="GO:0005783">
    <property type="term" value="C:endoplasmic reticulum"/>
    <property type="evidence" value="ECO:0007669"/>
    <property type="project" value="TreeGrafter"/>
</dbReference>
<reference evidence="2" key="1">
    <citation type="submission" date="2011-07" db="EMBL/GenBank/DDBJ databases">
        <authorList>
            <consortium name="Caenorhabditis brenneri Sequencing and Analysis Consortium"/>
            <person name="Wilson R.K."/>
        </authorList>
    </citation>
    <scope>NUCLEOTIDE SEQUENCE [LARGE SCALE GENOMIC DNA]</scope>
    <source>
        <strain evidence="2">PB2801</strain>
    </source>
</reference>
<protein>
    <submittedName>
        <fullName evidence="1">Uncharacterized protein</fullName>
    </submittedName>
</protein>
<dbReference type="InParanoid" id="G0PL75"/>
<dbReference type="PANTHER" id="PTHR14226:SF21">
    <property type="entry name" value="PATATIN-LIKE PHOSPHOLIPASE DOMAIN-CONTAINING PROTEIN M110.7-RELATED"/>
    <property type="match status" value="1"/>
</dbReference>
<dbReference type="Proteomes" id="UP000008068">
    <property type="component" value="Unassembled WGS sequence"/>
</dbReference>
<proteinExistence type="predicted"/>
<accession>G0PL75</accession>
<keyword evidence="2" id="KW-1185">Reference proteome</keyword>
<dbReference type="AlphaFoldDB" id="G0PL75"/>
<gene>
    <name evidence="1" type="ORF">CAEBREN_06514</name>
</gene>
<name>G0PL75_CAEBE</name>
<evidence type="ECO:0000313" key="2">
    <source>
        <dbReference type="Proteomes" id="UP000008068"/>
    </source>
</evidence>
<dbReference type="PANTHER" id="PTHR14226">
    <property type="entry name" value="NEUROPATHY TARGET ESTERASE/SWISS CHEESE D.MELANOGASTER"/>
    <property type="match status" value="1"/>
</dbReference>
<sequence>MSEIQNRLAYVCCVNQMETVKNAPYCYYIKLPIDSLGIFDFSKFDQAAQIGYEVTSQKLEEFFEDSVGSRRKLLGCARNNGGLTAQKSKNDNILSFVNMPILPKTPNDVKSD</sequence>
<dbReference type="HOGENOM" id="CLU_2148034_0_0_1"/>
<dbReference type="InterPro" id="IPR050301">
    <property type="entry name" value="NTE"/>
</dbReference>
<dbReference type="EMBL" id="GL381023">
    <property type="protein sequence ID" value="EGT34102.1"/>
    <property type="molecule type" value="Genomic_DNA"/>
</dbReference>
<dbReference type="eggNOG" id="KOG2968">
    <property type="taxonomic scope" value="Eukaryota"/>
</dbReference>
<evidence type="ECO:0000313" key="1">
    <source>
        <dbReference type="EMBL" id="EGT34102.1"/>
    </source>
</evidence>